<dbReference type="KEGG" id="halt:IM660_06850"/>
<proteinExistence type="predicted"/>
<dbReference type="EMBL" id="CP063169">
    <property type="protein sequence ID" value="QOR71960.1"/>
    <property type="molecule type" value="Genomic_DNA"/>
</dbReference>
<dbReference type="RefSeq" id="WP_193498608.1">
    <property type="nucleotide sequence ID" value="NZ_CP063169.1"/>
</dbReference>
<dbReference type="InterPro" id="IPR009061">
    <property type="entry name" value="DNA-bd_dom_put_sf"/>
</dbReference>
<name>A0A7M1SWK1_9MICO</name>
<dbReference type="Gene3D" id="1.10.10.10">
    <property type="entry name" value="Winged helix-like DNA-binding domain superfamily/Winged helix DNA-binding domain"/>
    <property type="match status" value="1"/>
</dbReference>
<dbReference type="InterPro" id="IPR041657">
    <property type="entry name" value="HTH_17"/>
</dbReference>
<organism evidence="2 3">
    <name type="scientific">Ruania alkalisoli</name>
    <dbReference type="NCBI Taxonomy" id="2779775"/>
    <lineage>
        <taxon>Bacteria</taxon>
        <taxon>Bacillati</taxon>
        <taxon>Actinomycetota</taxon>
        <taxon>Actinomycetes</taxon>
        <taxon>Micrococcales</taxon>
        <taxon>Ruaniaceae</taxon>
        <taxon>Ruania</taxon>
    </lineage>
</organism>
<reference evidence="2 3" key="1">
    <citation type="submission" date="2020-10" db="EMBL/GenBank/DDBJ databases">
        <title>Haloactinobacterium sp. RN3S43, a bacterium isolated from saline soil.</title>
        <authorList>
            <person name="Sun J.-Q."/>
        </authorList>
    </citation>
    <scope>NUCLEOTIDE SEQUENCE [LARGE SCALE GENOMIC DNA]</scope>
    <source>
        <strain evidence="2 3">RN3S43</strain>
    </source>
</reference>
<protein>
    <submittedName>
        <fullName evidence="2">Helix-turn-helix domain-containing protein</fullName>
    </submittedName>
</protein>
<evidence type="ECO:0000313" key="3">
    <source>
        <dbReference type="Proteomes" id="UP000593758"/>
    </source>
</evidence>
<dbReference type="Pfam" id="PF12728">
    <property type="entry name" value="HTH_17"/>
    <property type="match status" value="1"/>
</dbReference>
<dbReference type="InterPro" id="IPR036388">
    <property type="entry name" value="WH-like_DNA-bd_sf"/>
</dbReference>
<dbReference type="Proteomes" id="UP000593758">
    <property type="component" value="Chromosome"/>
</dbReference>
<dbReference type="AlphaFoldDB" id="A0A7M1SWK1"/>
<accession>A0A7M1SWK1</accession>
<sequence>MTTKNYWLTPAELGDYLGVSRQTLANWRSSGTGPAFAKRGKVVRYRQSDADAWLESTIVATA</sequence>
<evidence type="ECO:0000313" key="2">
    <source>
        <dbReference type="EMBL" id="QOR71960.1"/>
    </source>
</evidence>
<gene>
    <name evidence="2" type="ORF">IM660_06850</name>
</gene>
<feature type="domain" description="Helix-turn-helix" evidence="1">
    <location>
        <begin position="7"/>
        <end position="56"/>
    </location>
</feature>
<evidence type="ECO:0000259" key="1">
    <source>
        <dbReference type="Pfam" id="PF12728"/>
    </source>
</evidence>
<keyword evidence="3" id="KW-1185">Reference proteome</keyword>
<dbReference type="SUPFAM" id="SSF46955">
    <property type="entry name" value="Putative DNA-binding domain"/>
    <property type="match status" value="1"/>
</dbReference>